<sequence length="90" mass="10269">MALNTITSHSILVYGFNPLTPLNLLPLLDMASRLNEDGFSRPNLLRISMREIGLILRRKGNPVQVHLRKEMFPSLRKSKLLLGGWTFQDP</sequence>
<evidence type="ECO:0000313" key="2">
    <source>
        <dbReference type="Proteomes" id="UP000257109"/>
    </source>
</evidence>
<feature type="non-terminal residue" evidence="1">
    <location>
        <position position="1"/>
    </location>
</feature>
<protein>
    <submittedName>
        <fullName evidence="1">Uncharacterized protein</fullName>
    </submittedName>
</protein>
<name>A0A371F837_MUCPR</name>
<reference evidence="1" key="1">
    <citation type="submission" date="2018-05" db="EMBL/GenBank/DDBJ databases">
        <title>Draft genome of Mucuna pruriens seed.</title>
        <authorList>
            <person name="Nnadi N.E."/>
            <person name="Vos R."/>
            <person name="Hasami M.H."/>
            <person name="Devisetty U.K."/>
            <person name="Aguiy J.C."/>
        </authorList>
    </citation>
    <scope>NUCLEOTIDE SEQUENCE [LARGE SCALE GENOMIC DNA]</scope>
    <source>
        <strain evidence="1">JCA_2017</strain>
    </source>
</reference>
<evidence type="ECO:0000313" key="1">
    <source>
        <dbReference type="EMBL" id="RDX74458.1"/>
    </source>
</evidence>
<comment type="caution">
    <text evidence="1">The sequence shown here is derived from an EMBL/GenBank/DDBJ whole genome shotgun (WGS) entry which is preliminary data.</text>
</comment>
<gene>
    <name evidence="1" type="ORF">CR513_45800</name>
</gene>
<proteinExistence type="predicted"/>
<keyword evidence="2" id="KW-1185">Reference proteome</keyword>
<dbReference type="EMBL" id="QJKJ01010171">
    <property type="protein sequence ID" value="RDX74458.1"/>
    <property type="molecule type" value="Genomic_DNA"/>
</dbReference>
<dbReference type="AlphaFoldDB" id="A0A371F837"/>
<organism evidence="1 2">
    <name type="scientific">Mucuna pruriens</name>
    <name type="common">Velvet bean</name>
    <name type="synonym">Dolichos pruriens</name>
    <dbReference type="NCBI Taxonomy" id="157652"/>
    <lineage>
        <taxon>Eukaryota</taxon>
        <taxon>Viridiplantae</taxon>
        <taxon>Streptophyta</taxon>
        <taxon>Embryophyta</taxon>
        <taxon>Tracheophyta</taxon>
        <taxon>Spermatophyta</taxon>
        <taxon>Magnoliopsida</taxon>
        <taxon>eudicotyledons</taxon>
        <taxon>Gunneridae</taxon>
        <taxon>Pentapetalae</taxon>
        <taxon>rosids</taxon>
        <taxon>fabids</taxon>
        <taxon>Fabales</taxon>
        <taxon>Fabaceae</taxon>
        <taxon>Papilionoideae</taxon>
        <taxon>50 kb inversion clade</taxon>
        <taxon>NPAAA clade</taxon>
        <taxon>indigoferoid/millettioid clade</taxon>
        <taxon>Phaseoleae</taxon>
        <taxon>Mucuna</taxon>
    </lineage>
</organism>
<dbReference type="Proteomes" id="UP000257109">
    <property type="component" value="Unassembled WGS sequence"/>
</dbReference>
<accession>A0A371F837</accession>